<keyword evidence="5" id="KW-1185">Reference proteome</keyword>
<feature type="signal peptide" evidence="2">
    <location>
        <begin position="1"/>
        <end position="24"/>
    </location>
</feature>
<feature type="chain" id="PRO_5037826644" evidence="2">
    <location>
        <begin position="25"/>
        <end position="1064"/>
    </location>
</feature>
<organism evidence="4 5">
    <name type="scientific">Dysosmobacter segnis</name>
    <dbReference type="NCBI Taxonomy" id="2763042"/>
    <lineage>
        <taxon>Bacteria</taxon>
        <taxon>Bacillati</taxon>
        <taxon>Bacillota</taxon>
        <taxon>Clostridia</taxon>
        <taxon>Eubacteriales</taxon>
        <taxon>Oscillospiraceae</taxon>
        <taxon>Dysosmobacter</taxon>
    </lineage>
</organism>
<dbReference type="AlphaFoldDB" id="A0A923MIF5"/>
<proteinExistence type="predicted"/>
<sequence length="1064" mass="115107">MKKFLSLVLALVMTMSLVTVSAGAKDFTDSTKIQYAEAVDVMSAVKVIDGYAEGDFRPSTTLTRGAAAKIICNLILGPTTASALVADAAPYKDVPTNHTFAGYIAYCQKTGIISGYADGSFKPANSLTGYAFMKMLLGALGYKAEQEGYTGANWSIQVAKRALNIGLADDLVGDFNGVKAVTREEACLYAFNTLKATMVEYDKNSTVTVGNITIKEQSDAKDMANTGKTDGNIDKDGKMQFAEKYFEDLKKFGATDDFSRPATQWKIKAEEVGKYTDTPDLTYTKAVKASDIYKDLALGSTIDKKDVTVYINGEEAEDAAVVLKKSNDAKIGKDYLEKNGKKYSTAKNGVLTEVFYDKDDDSVIITQVVTYVGQINKSVAATSKKDAYVVIDTLSSTQNVMAVPSDLTGKTVSKSLEFETDDKFEDDDYVLYTYSQTADEVKSVAAAEKVEGYVSKTTNSTKDEDENKGITIADTAYKMSAATTGEPLGEVSVKNDYTAYLDQYGYVIYVEEIEEIGNYALLINVADKGTFVGKKAELVFTDGTSKVVTTEKDYSKADNLKYDVNKDGKFTEADNTAWSTTAGVADGQKEPVIVTYKVDNDGVYTLKAVDTAKSSYKVASTALNLKNDKASISVDKCTVNDVKDTTYVTANSATQFVVADAGSNEDFTAYTGIKNAPTIAAGKTDGYKTDVFFYCKNGKMVTVMFVLPQSKVTIEDDNNKMIFFAKESGSDLEHDKDSNYFEYNAIVNGEIKTVKVDENATGLTASGANGLFKSFTTDKYGVVSGVKEYNAYGAGLKANPKTQPGDAKEYLAGVGIDKVSKEYTVILNTTGGKLEDGTSASTYTNETISCDDAMKVYYVDKDGNITESSYKSIAKDDNDNVYAIVQDYLVKTLIIQEVESEDDVYGVKVVSTGNATVKVDGSKYAAGKTAEYDKNDEDVVITVTADKDYTIKTVKIDGEEVELDKNGQYTISKIKGLYKLEVETEKVADATMTISVQYVLDDNAGTVVKSEKPAKMTADKGEDYVTVHGTAPDGYTLVSAAEQYVTFVANGSATVKFTVKTTTP</sequence>
<accession>A0A923MIF5</accession>
<dbReference type="Pfam" id="PF00395">
    <property type="entry name" value="SLH"/>
    <property type="match status" value="2"/>
</dbReference>
<keyword evidence="2" id="KW-0732">Signal</keyword>
<evidence type="ECO:0000256" key="1">
    <source>
        <dbReference type="ARBA" id="ARBA00022737"/>
    </source>
</evidence>
<evidence type="ECO:0000313" key="5">
    <source>
        <dbReference type="Proteomes" id="UP000620327"/>
    </source>
</evidence>
<dbReference type="PROSITE" id="PS51272">
    <property type="entry name" value="SLH"/>
    <property type="match status" value="2"/>
</dbReference>
<dbReference type="Proteomes" id="UP000620327">
    <property type="component" value="Unassembled WGS sequence"/>
</dbReference>
<evidence type="ECO:0000313" key="4">
    <source>
        <dbReference type="EMBL" id="MBC5771255.1"/>
    </source>
</evidence>
<evidence type="ECO:0000259" key="3">
    <source>
        <dbReference type="PROSITE" id="PS51272"/>
    </source>
</evidence>
<dbReference type="RefSeq" id="WP_187015471.1">
    <property type="nucleotide sequence ID" value="NZ_JACOQI010000014.1"/>
</dbReference>
<feature type="domain" description="SLH" evidence="3">
    <location>
        <begin position="87"/>
        <end position="150"/>
    </location>
</feature>
<protein>
    <submittedName>
        <fullName evidence="4">S-layer homology domain-containing protein</fullName>
    </submittedName>
</protein>
<reference evidence="4" key="1">
    <citation type="submission" date="2020-08" db="EMBL/GenBank/DDBJ databases">
        <title>Genome public.</title>
        <authorList>
            <person name="Liu C."/>
            <person name="Sun Q."/>
        </authorList>
    </citation>
    <scope>NUCLEOTIDE SEQUENCE</scope>
    <source>
        <strain evidence="4">BX15</strain>
    </source>
</reference>
<comment type="caution">
    <text evidence="4">The sequence shown here is derived from an EMBL/GenBank/DDBJ whole genome shotgun (WGS) entry which is preliminary data.</text>
</comment>
<evidence type="ECO:0000256" key="2">
    <source>
        <dbReference type="SAM" id="SignalP"/>
    </source>
</evidence>
<gene>
    <name evidence="4" type="ORF">H8Z83_13160</name>
</gene>
<feature type="domain" description="SLH" evidence="3">
    <location>
        <begin position="22"/>
        <end position="85"/>
    </location>
</feature>
<dbReference type="InterPro" id="IPR001119">
    <property type="entry name" value="SLH_dom"/>
</dbReference>
<keyword evidence="1" id="KW-0677">Repeat</keyword>
<name>A0A923MIF5_9FIRM</name>
<dbReference type="EMBL" id="JACOQI010000014">
    <property type="protein sequence ID" value="MBC5771255.1"/>
    <property type="molecule type" value="Genomic_DNA"/>
</dbReference>